<dbReference type="AlphaFoldDB" id="A0A7X0M5B3"/>
<feature type="domain" description="CHAT" evidence="1">
    <location>
        <begin position="741"/>
        <end position="1021"/>
    </location>
</feature>
<name>A0A7X0M5B3_9ACTN</name>
<sequence>MEAAALLESSGDRPAGTQVLALVGELHYLRFKARGPDGHADLMVACLMYAPLLAHSADVIPVLVRDLLVGMRRKWFDRHAPPSRTALRRALKSRGPAADAWAAVAAHAAGVLWEMFRATKDHGSLAEAGAVLTHAIRLTPVNDPERQWRLSDAGKIAFSRHLLDQDARTLDASIDALRQASGLPDQGSTHGALATALLTRFLRDRRRPDIEAAVTAGRRCVEATPSGHPQGAEREALFAAILLGRCAETQEPADLDEALNRLRAALPDIADDRLLLDVLRPLIGYAYGYLYEMVGDGSALAAAAGLAAVPPVTPDTAVSRDLDAVDLLLRTYLRTQEPHHLDQATRTLRHIETSRRDLLQKPSRDGHRLCLAFVLMLLEKGARTEDRSLEEAAVRWGRLALRLAGGPVARCAANNHLGLALMARYRSSGGPDLGLSTRMDTLDEALECFLTAIDEAPAGHPSATAALVNLGQALLQADEVGDRSQTLDRASEVFGDTTAPPSASPRARVELAVAAGRMAGSRCDWSSAVRHFQDAVGLLDHAVPRSLARGDREFQLKRLRGLAGEAAAAAVRIQDDELAATLFEQGRGVLLAQSMDTRVDLVRLAAVAPGLAADFQRLSGQMDEIASGLAGSGRTVGHAETVAARRRLTGQWDRLVDEIRRKPGLDGFLLAPHAEDLIAAARYGPIVQVSTSWFGSVALLVRANGIESVCLPRLDPPTARTMVAELRRNIAQNDEEQLLDLLGWMWDVIVGPVLDHLGMNVALEPGASGPRLWWSPSGLLSFLPLHAAGHHTTSSAAAPLTAMDRVISSYVPTVRSLEYARRQPVTHSSPPLVVAMPVTPGHPPLLAVEREVTLLQDLFGAKAVIGEQATREAVRSTLPDHPWVHFSCHARSDMDDPAQGFLALHDHETGGLTAGHVAALRLPHAELAFLSACETWQSGATLADKAIHLGSAFQLAGYRHVIATLWPVAAGASEQIADHFYNALKHDGLTAAPGALHQVTRAIRDLVPEQPSVWAAHVHSGP</sequence>
<dbReference type="RefSeq" id="WP_184979543.1">
    <property type="nucleotide sequence ID" value="NZ_BAAALO010000037.1"/>
</dbReference>
<comment type="caution">
    <text evidence="2">The sequence shown here is derived from an EMBL/GenBank/DDBJ whole genome shotgun (WGS) entry which is preliminary data.</text>
</comment>
<keyword evidence="3" id="KW-1185">Reference proteome</keyword>
<protein>
    <submittedName>
        <fullName evidence="2">Tetratricopeptide (TPR) repeat protein</fullName>
    </submittedName>
</protein>
<dbReference type="InterPro" id="IPR011990">
    <property type="entry name" value="TPR-like_helical_dom_sf"/>
</dbReference>
<dbReference type="Gene3D" id="1.25.40.10">
    <property type="entry name" value="Tetratricopeptide repeat domain"/>
    <property type="match status" value="1"/>
</dbReference>
<evidence type="ECO:0000313" key="3">
    <source>
        <dbReference type="Proteomes" id="UP000555564"/>
    </source>
</evidence>
<evidence type="ECO:0000259" key="1">
    <source>
        <dbReference type="Pfam" id="PF12770"/>
    </source>
</evidence>
<dbReference type="Pfam" id="PF12770">
    <property type="entry name" value="CHAT"/>
    <property type="match status" value="1"/>
</dbReference>
<accession>A0A7X0M5B3</accession>
<evidence type="ECO:0000313" key="2">
    <source>
        <dbReference type="EMBL" id="MBB6472458.1"/>
    </source>
</evidence>
<proteinExistence type="predicted"/>
<organism evidence="2 3">
    <name type="scientific">Sphaerisporangium rubeum</name>
    <dbReference type="NCBI Taxonomy" id="321317"/>
    <lineage>
        <taxon>Bacteria</taxon>
        <taxon>Bacillati</taxon>
        <taxon>Actinomycetota</taxon>
        <taxon>Actinomycetes</taxon>
        <taxon>Streptosporangiales</taxon>
        <taxon>Streptosporangiaceae</taxon>
        <taxon>Sphaerisporangium</taxon>
    </lineage>
</organism>
<reference evidence="2 3" key="1">
    <citation type="submission" date="2020-08" db="EMBL/GenBank/DDBJ databases">
        <title>Sequencing the genomes of 1000 actinobacteria strains.</title>
        <authorList>
            <person name="Klenk H.-P."/>
        </authorList>
    </citation>
    <scope>NUCLEOTIDE SEQUENCE [LARGE SCALE GENOMIC DNA]</scope>
    <source>
        <strain evidence="2 3">DSM 44936</strain>
    </source>
</reference>
<gene>
    <name evidence="2" type="ORF">BJ992_001889</name>
</gene>
<dbReference type="Proteomes" id="UP000555564">
    <property type="component" value="Unassembled WGS sequence"/>
</dbReference>
<dbReference type="InterPro" id="IPR024983">
    <property type="entry name" value="CHAT_dom"/>
</dbReference>
<dbReference type="EMBL" id="JACHIU010000001">
    <property type="protein sequence ID" value="MBB6472458.1"/>
    <property type="molecule type" value="Genomic_DNA"/>
</dbReference>